<evidence type="ECO:0000313" key="1">
    <source>
        <dbReference type="EMBL" id="CAE0751543.1"/>
    </source>
</evidence>
<organism evidence="1">
    <name type="scientific">Chrysotila carterae</name>
    <name type="common">Marine alga</name>
    <name type="synonym">Syracosphaera carterae</name>
    <dbReference type="NCBI Taxonomy" id="13221"/>
    <lineage>
        <taxon>Eukaryota</taxon>
        <taxon>Haptista</taxon>
        <taxon>Haptophyta</taxon>
        <taxon>Prymnesiophyceae</taxon>
        <taxon>Isochrysidales</taxon>
        <taxon>Isochrysidaceae</taxon>
        <taxon>Chrysotila</taxon>
    </lineage>
</organism>
<name>A0A7S4B3E0_CHRCT</name>
<dbReference type="InterPro" id="IPR011992">
    <property type="entry name" value="EF-hand-dom_pair"/>
</dbReference>
<gene>
    <name evidence="1" type="ORF">PCAR00345_LOCUS4128</name>
</gene>
<dbReference type="SUPFAM" id="SSF47473">
    <property type="entry name" value="EF-hand"/>
    <property type="match status" value="1"/>
</dbReference>
<evidence type="ECO:0008006" key="2">
    <source>
        <dbReference type="Google" id="ProtNLM"/>
    </source>
</evidence>
<dbReference type="EMBL" id="HBIZ01007201">
    <property type="protein sequence ID" value="CAE0751543.1"/>
    <property type="molecule type" value="Transcribed_RNA"/>
</dbReference>
<sequence length="363" mass="39624">MAASGAASLAAQYSPPIASKATAADTTSNYWSTTNGASTAAHYKGATLGQVQYEINKAGLQLAPTAAAPFVPASERQPIKAPNGSMRPRDEHAPTMTRMLGLTTFSPQTNPSNANTTPAYGAAFDRLMTSLRAADAKGSGSGKLLPTDIFRICETTHLPLDDREVRAAIRKCVPDAHGKIGIEQFVQTLKMRWTPSEPKPSKGGERIWELQGGPEPITKMLRPVLPAHAYKASDLPPSPTKKVAKWNDNQEEAQPWHCRNAYEMLTAGAQPQAPHPAEMQRRLLADPNRSGDDQLNALRLALQQYDRTRCGVLPATTVTQYAQLHRINKAHSPAWESILFSCEAPGMRGRIDYRKLLEKLQNK</sequence>
<reference evidence="1" key="1">
    <citation type="submission" date="2021-01" db="EMBL/GenBank/DDBJ databases">
        <authorList>
            <person name="Corre E."/>
            <person name="Pelletier E."/>
            <person name="Niang G."/>
            <person name="Scheremetjew M."/>
            <person name="Finn R."/>
            <person name="Kale V."/>
            <person name="Holt S."/>
            <person name="Cochrane G."/>
            <person name="Meng A."/>
            <person name="Brown T."/>
            <person name="Cohen L."/>
        </authorList>
    </citation>
    <scope>NUCLEOTIDE SEQUENCE</scope>
    <source>
        <strain evidence="1">CCMP645</strain>
    </source>
</reference>
<dbReference type="AlphaFoldDB" id="A0A7S4B3E0"/>
<protein>
    <recommendedName>
        <fullName evidence="2">EF-hand domain-containing protein</fullName>
    </recommendedName>
</protein>
<proteinExistence type="predicted"/>
<accession>A0A7S4B3E0</accession>